<dbReference type="Gene3D" id="3.40.50.300">
    <property type="entry name" value="P-loop containing nucleotide triphosphate hydrolases"/>
    <property type="match status" value="1"/>
</dbReference>
<dbReference type="EMBL" id="CP158299">
    <property type="protein sequence ID" value="XBV86671.1"/>
    <property type="molecule type" value="Genomic_DNA"/>
</dbReference>
<proteinExistence type="predicted"/>
<reference evidence="1" key="1">
    <citation type="submission" date="2024-06" db="EMBL/GenBank/DDBJ databases">
        <title>Draft Genome Sequence of Deinococcus sonorensis Type Strain KR-87, a Biofilm Producing Representative of the Genus Deinococcus.</title>
        <authorList>
            <person name="Boren L.S."/>
            <person name="Grosso R.A."/>
            <person name="Hugenberg-Cox A.N."/>
            <person name="Hill J.T.E."/>
            <person name="Albert C.M."/>
            <person name="Tuohy J.M."/>
        </authorList>
    </citation>
    <scope>NUCLEOTIDE SEQUENCE</scope>
    <source>
        <strain evidence="1">KR-87</strain>
    </source>
</reference>
<accession>A0AAU7UE05</accession>
<protein>
    <submittedName>
        <fullName evidence="1">DNA polymerase III</fullName>
    </submittedName>
</protein>
<dbReference type="PANTHER" id="PTHR11669">
    <property type="entry name" value="REPLICATION FACTOR C / DNA POLYMERASE III GAMMA-TAU SUBUNIT"/>
    <property type="match status" value="1"/>
</dbReference>
<dbReference type="InterPro" id="IPR027417">
    <property type="entry name" value="P-loop_NTPase"/>
</dbReference>
<dbReference type="Pfam" id="PF13177">
    <property type="entry name" value="DNA_pol3_delta2"/>
    <property type="match status" value="1"/>
</dbReference>
<dbReference type="RefSeq" id="WP_350244748.1">
    <property type="nucleotide sequence ID" value="NZ_CP158299.1"/>
</dbReference>
<sequence length="315" mass="33954">MTAALPPELHPVLLDEVRGYRGHALLLTGPARAGKGGLALRIAALQNCSGADPRSPEAPCGHCASCRSLALGAHPDLLTVSPRTTTSTGRVARRRIIPIGAILEERDDAHEFEQHVYQFVELRPTYRRRVVLIEGAEHLNENAANALLKLIEEPPYDALFLLLAEDLRAVMPTIVSRSARLSVTPLGESGMQRAATLAGLQPDPELLALAAGRPGVLGAAEAVTAALEDGRRLTEAVRGSLLETLEAAETMEKRFDSEWHVQALHHLWQHESPQVRAHADDALERLLSALEGYASPSLAFQVFALDLRAAFGEGG</sequence>
<name>A0AAU7UE05_9DEIO</name>
<dbReference type="InterPro" id="IPR050238">
    <property type="entry name" value="DNA_Rep/Repair_Clamp_Loader"/>
</dbReference>
<dbReference type="AlphaFoldDB" id="A0AAU7UE05"/>
<dbReference type="KEGG" id="dsc:ABOD76_10285"/>
<dbReference type="GO" id="GO:0006261">
    <property type="term" value="P:DNA-templated DNA replication"/>
    <property type="evidence" value="ECO:0007669"/>
    <property type="project" value="TreeGrafter"/>
</dbReference>
<dbReference type="SUPFAM" id="SSF52540">
    <property type="entry name" value="P-loop containing nucleoside triphosphate hydrolases"/>
    <property type="match status" value="1"/>
</dbReference>
<evidence type="ECO:0000313" key="1">
    <source>
        <dbReference type="EMBL" id="XBV86671.1"/>
    </source>
</evidence>
<gene>
    <name evidence="1" type="ORF">ABOD76_10285</name>
</gene>
<organism evidence="1">
    <name type="scientific">Deinococcus sonorensis KR-87</name>
    <dbReference type="NCBI Taxonomy" id="694439"/>
    <lineage>
        <taxon>Bacteria</taxon>
        <taxon>Thermotogati</taxon>
        <taxon>Deinococcota</taxon>
        <taxon>Deinococci</taxon>
        <taxon>Deinococcales</taxon>
        <taxon>Deinococcaceae</taxon>
        <taxon>Deinococcus</taxon>
    </lineage>
</organism>
<dbReference type="PANTHER" id="PTHR11669:SF8">
    <property type="entry name" value="DNA POLYMERASE III SUBUNIT DELTA"/>
    <property type="match status" value="1"/>
</dbReference>